<proteinExistence type="predicted"/>
<protein>
    <submittedName>
        <fullName evidence="2">GNAT family N-acetyltransferase</fullName>
    </submittedName>
</protein>
<dbReference type="RefSeq" id="WP_080518896.1">
    <property type="nucleotide sequence ID" value="NZ_MPLS01000026.1"/>
</dbReference>
<evidence type="ECO:0000259" key="1">
    <source>
        <dbReference type="PROSITE" id="PS51186"/>
    </source>
</evidence>
<sequence length="147" mass="16064">MTIEIKHQKGLGPIQADALIIRKTVFVIEQGVAIADEMDDPSAEEEAIHIVAYVDGKLAATARVLPESATTWHVQRVATLYPARGKGLGSKLFAYIEQLAPEYGIKTLVLGAQVQARGFYDRLGFSAFGEEFIEAGIQHIHMKKALS</sequence>
<organism evidence="2 3">
    <name type="scientific">Leuconostoc pseudomesenteroides</name>
    <dbReference type="NCBI Taxonomy" id="33968"/>
    <lineage>
        <taxon>Bacteria</taxon>
        <taxon>Bacillati</taxon>
        <taxon>Bacillota</taxon>
        <taxon>Bacilli</taxon>
        <taxon>Lactobacillales</taxon>
        <taxon>Lactobacillaceae</taxon>
        <taxon>Leuconostoc</taxon>
    </lineage>
</organism>
<feature type="domain" description="N-acetyltransferase" evidence="1">
    <location>
        <begin position="3"/>
        <end position="147"/>
    </location>
</feature>
<dbReference type="STRING" id="33968.BMS77_00830"/>
<comment type="caution">
    <text evidence="2">The sequence shown here is derived from an EMBL/GenBank/DDBJ whole genome shotgun (WGS) entry which is preliminary data.</text>
</comment>
<keyword evidence="2" id="KW-0808">Transferase</keyword>
<dbReference type="EMBL" id="MPLS01000026">
    <property type="protein sequence ID" value="ORI97401.1"/>
    <property type="molecule type" value="Genomic_DNA"/>
</dbReference>
<dbReference type="GO" id="GO:0004343">
    <property type="term" value="F:glucosamine 6-phosphate N-acetyltransferase activity"/>
    <property type="evidence" value="ECO:0007669"/>
    <property type="project" value="TreeGrafter"/>
</dbReference>
<dbReference type="InterPro" id="IPR016181">
    <property type="entry name" value="Acyl_CoA_acyltransferase"/>
</dbReference>
<evidence type="ECO:0000313" key="3">
    <source>
        <dbReference type="Proteomes" id="UP000192288"/>
    </source>
</evidence>
<dbReference type="PANTHER" id="PTHR13355">
    <property type="entry name" value="GLUCOSAMINE 6-PHOSPHATE N-ACETYLTRANSFERASE"/>
    <property type="match status" value="1"/>
</dbReference>
<dbReference type="InterPro" id="IPR000182">
    <property type="entry name" value="GNAT_dom"/>
</dbReference>
<dbReference type="eggNOG" id="COG2153">
    <property type="taxonomic scope" value="Bacteria"/>
</dbReference>
<dbReference type="AlphaFoldDB" id="A0A1X0VCI7"/>
<dbReference type="InterPro" id="IPR039143">
    <property type="entry name" value="GNPNAT1-like"/>
</dbReference>
<dbReference type="CDD" id="cd04301">
    <property type="entry name" value="NAT_SF"/>
    <property type="match status" value="1"/>
</dbReference>
<name>A0A1X0VCI7_LEUPS</name>
<dbReference type="PANTHER" id="PTHR13355:SF11">
    <property type="entry name" value="GLUCOSAMINE 6-PHOSPHATE N-ACETYLTRANSFERASE"/>
    <property type="match status" value="1"/>
</dbReference>
<reference evidence="2 3" key="1">
    <citation type="journal article" date="2017" name="Front. Microbiol.">
        <title>Genomic Characterization of Dairy Associated Leuconostoc Species and Diversity of Leuconostocs in Undefined Mixed Mesophilic Starter Cultures.</title>
        <authorList>
            <person name="Frantzen C.A."/>
            <person name="Kot W."/>
            <person name="Pedersen T.B."/>
            <person name="Ardo Y.M."/>
            <person name="Broadbent J.R."/>
            <person name="Neve H."/>
            <person name="Hansen L.H."/>
            <person name="Dal Bello F."/>
            <person name="Ostlie H.M."/>
            <person name="Kleppen H.P."/>
            <person name="Vogensen F.K."/>
            <person name="Holo H."/>
        </authorList>
    </citation>
    <scope>NUCLEOTIDE SEQUENCE [LARGE SCALE GENOMIC DNA]</scope>
    <source>
        <strain evidence="2 3">LMGCF08</strain>
    </source>
</reference>
<dbReference type="PROSITE" id="PS51186">
    <property type="entry name" value="GNAT"/>
    <property type="match status" value="1"/>
</dbReference>
<dbReference type="Pfam" id="PF13673">
    <property type="entry name" value="Acetyltransf_10"/>
    <property type="match status" value="1"/>
</dbReference>
<gene>
    <name evidence="2" type="ORF">BMR96_07280</name>
</gene>
<dbReference type="Proteomes" id="UP000192288">
    <property type="component" value="Unassembled WGS sequence"/>
</dbReference>
<accession>A0A1X0VCI7</accession>
<dbReference type="SUPFAM" id="SSF55729">
    <property type="entry name" value="Acyl-CoA N-acyltransferases (Nat)"/>
    <property type="match status" value="1"/>
</dbReference>
<dbReference type="Gene3D" id="3.40.630.30">
    <property type="match status" value="1"/>
</dbReference>
<evidence type="ECO:0000313" key="2">
    <source>
        <dbReference type="EMBL" id="ORI97401.1"/>
    </source>
</evidence>